<dbReference type="CDD" id="cd00161">
    <property type="entry name" value="beta-trefoil_Ricin-like"/>
    <property type="match status" value="1"/>
</dbReference>
<keyword evidence="1 2" id="KW-0732">Signal</keyword>
<feature type="domain" description="CBM6" evidence="4">
    <location>
        <begin position="901"/>
        <end position="1026"/>
    </location>
</feature>
<dbReference type="SUPFAM" id="SSF50370">
    <property type="entry name" value="Ricin B-like lectins"/>
    <property type="match status" value="1"/>
</dbReference>
<organism evidence="5 6">
    <name type="scientific">Thermocatellispora tengchongensis</name>
    <dbReference type="NCBI Taxonomy" id="1073253"/>
    <lineage>
        <taxon>Bacteria</taxon>
        <taxon>Bacillati</taxon>
        <taxon>Actinomycetota</taxon>
        <taxon>Actinomycetes</taxon>
        <taxon>Streptosporangiales</taxon>
        <taxon>Streptosporangiaceae</taxon>
        <taxon>Thermocatellispora</taxon>
    </lineage>
</organism>
<dbReference type="Gene3D" id="2.120.10.30">
    <property type="entry name" value="TolB, C-terminal domain"/>
    <property type="match status" value="1"/>
</dbReference>
<dbReference type="Pfam" id="PF03422">
    <property type="entry name" value="CBM_6"/>
    <property type="match status" value="1"/>
</dbReference>
<dbReference type="PROSITE" id="PS50231">
    <property type="entry name" value="RICIN_B_LECTIN"/>
    <property type="match status" value="1"/>
</dbReference>
<dbReference type="InterPro" id="IPR000772">
    <property type="entry name" value="Ricin_B_lectin"/>
</dbReference>
<keyword evidence="6" id="KW-1185">Reference proteome</keyword>
<dbReference type="CDD" id="cd04084">
    <property type="entry name" value="CBM6_xylanase-like"/>
    <property type="match status" value="1"/>
</dbReference>
<dbReference type="InterPro" id="IPR008979">
    <property type="entry name" value="Galactose-bd-like_sf"/>
</dbReference>
<dbReference type="InterPro" id="IPR012938">
    <property type="entry name" value="Glc/Sorbosone_DH"/>
</dbReference>
<dbReference type="InterPro" id="IPR054470">
    <property type="entry name" value="FIMAH_dom"/>
</dbReference>
<dbReference type="SMART" id="SM00606">
    <property type="entry name" value="CBD_IV"/>
    <property type="match status" value="1"/>
</dbReference>
<dbReference type="InterPro" id="IPR035992">
    <property type="entry name" value="Ricin_B-like_lectins"/>
</dbReference>
<dbReference type="SMART" id="SM00458">
    <property type="entry name" value="RICIN"/>
    <property type="match status" value="1"/>
</dbReference>
<dbReference type="GO" id="GO:0030246">
    <property type="term" value="F:carbohydrate binding"/>
    <property type="evidence" value="ECO:0007669"/>
    <property type="project" value="InterPro"/>
</dbReference>
<dbReference type="Pfam" id="PF07995">
    <property type="entry name" value="GSDH"/>
    <property type="match status" value="1"/>
</dbReference>
<feature type="domain" description="PKD" evidence="3">
    <location>
        <begin position="709"/>
        <end position="791"/>
    </location>
</feature>
<dbReference type="PANTHER" id="PTHR40469:SF2">
    <property type="entry name" value="GALACTOSE-BINDING DOMAIN-LIKE SUPERFAMILY PROTEIN"/>
    <property type="match status" value="1"/>
</dbReference>
<dbReference type="Pfam" id="PF22888">
    <property type="entry name" value="FIMAH"/>
    <property type="match status" value="1"/>
</dbReference>
<dbReference type="SUPFAM" id="SSF49299">
    <property type="entry name" value="PKD domain"/>
    <property type="match status" value="1"/>
</dbReference>
<dbReference type="SUPFAM" id="SSF52317">
    <property type="entry name" value="Class I glutamine amidotransferase-like"/>
    <property type="match status" value="1"/>
</dbReference>
<comment type="caution">
    <text evidence="5">The sequence shown here is derived from an EMBL/GenBank/DDBJ whole genome shotgun (WGS) entry which is preliminary data.</text>
</comment>
<dbReference type="NCBIfam" id="NF047446">
    <property type="entry name" value="barrel_OmpL47"/>
    <property type="match status" value="2"/>
</dbReference>
<dbReference type="Gene3D" id="3.30.1920.20">
    <property type="match status" value="2"/>
</dbReference>
<dbReference type="Gene3D" id="2.60.120.260">
    <property type="entry name" value="Galactose-binding domain-like"/>
    <property type="match status" value="1"/>
</dbReference>
<dbReference type="Gene3D" id="2.60.40.10">
    <property type="entry name" value="Immunoglobulins"/>
    <property type="match status" value="1"/>
</dbReference>
<dbReference type="PROSITE" id="PS50093">
    <property type="entry name" value="PKD"/>
    <property type="match status" value="1"/>
</dbReference>
<evidence type="ECO:0000313" key="5">
    <source>
        <dbReference type="EMBL" id="MBB5137193.1"/>
    </source>
</evidence>
<evidence type="ECO:0000259" key="4">
    <source>
        <dbReference type="PROSITE" id="PS51175"/>
    </source>
</evidence>
<dbReference type="EMBL" id="JACHGN010000017">
    <property type="protein sequence ID" value="MBB5137193.1"/>
    <property type="molecule type" value="Genomic_DNA"/>
</dbReference>
<dbReference type="PROSITE" id="PS51175">
    <property type="entry name" value="CBM6"/>
    <property type="match status" value="1"/>
</dbReference>
<gene>
    <name evidence="5" type="ORF">HNP84_006945</name>
</gene>
<feature type="signal peptide" evidence="2">
    <location>
        <begin position="1"/>
        <end position="22"/>
    </location>
</feature>
<dbReference type="CDD" id="cd00146">
    <property type="entry name" value="PKD"/>
    <property type="match status" value="1"/>
</dbReference>
<name>A0A840PGY8_9ACTN</name>
<reference evidence="5 6" key="1">
    <citation type="submission" date="2020-08" db="EMBL/GenBank/DDBJ databases">
        <title>Genomic Encyclopedia of Type Strains, Phase IV (KMG-IV): sequencing the most valuable type-strain genomes for metagenomic binning, comparative biology and taxonomic classification.</title>
        <authorList>
            <person name="Goeker M."/>
        </authorList>
    </citation>
    <scope>NUCLEOTIDE SEQUENCE [LARGE SCALE GENOMIC DNA]</scope>
    <source>
        <strain evidence="5 6">DSM 45615</strain>
    </source>
</reference>
<dbReference type="Proteomes" id="UP000578449">
    <property type="component" value="Unassembled WGS sequence"/>
</dbReference>
<proteinExistence type="predicted"/>
<feature type="chain" id="PRO_5039456337" evidence="2">
    <location>
        <begin position="23"/>
        <end position="1530"/>
    </location>
</feature>
<evidence type="ECO:0000256" key="2">
    <source>
        <dbReference type="SAM" id="SignalP"/>
    </source>
</evidence>
<dbReference type="Pfam" id="PF14200">
    <property type="entry name" value="RicinB_lectin_2"/>
    <property type="match status" value="2"/>
</dbReference>
<dbReference type="InterPro" id="IPR058094">
    <property type="entry name" value="Ig-like_OmpL47-like"/>
</dbReference>
<dbReference type="InterPro" id="IPR000601">
    <property type="entry name" value="PKD_dom"/>
</dbReference>
<dbReference type="InterPro" id="IPR029010">
    <property type="entry name" value="ThuA-like"/>
</dbReference>
<dbReference type="Gene3D" id="3.40.50.880">
    <property type="match status" value="1"/>
</dbReference>
<dbReference type="Pfam" id="PF06283">
    <property type="entry name" value="ThuA"/>
    <property type="match status" value="1"/>
</dbReference>
<evidence type="ECO:0000256" key="1">
    <source>
        <dbReference type="ARBA" id="ARBA00022729"/>
    </source>
</evidence>
<dbReference type="GO" id="GO:0005975">
    <property type="term" value="P:carbohydrate metabolic process"/>
    <property type="evidence" value="ECO:0007669"/>
    <property type="project" value="UniProtKB-ARBA"/>
</dbReference>
<dbReference type="InterPro" id="IPR035986">
    <property type="entry name" value="PKD_dom_sf"/>
</dbReference>
<sequence length="1530" mass="164300">MRRLLAALILPILILTSLVGTARAGTAHHEPFRALLFTKAVGYVHGSIPAGIQMMKDLAAEHGFEVVQTADSAAFEDANLAGFDVLIMLQNSGMVWENDAQRQAVQKFVRSGKGVVAVHNALDMGIENEFPWWDDLVNGGAHMPAHSPGVLQGTAKVVDRVHPSTKNLPLRWQRPEEWYNFSPNPRGNVHVLVTADETTYNPGSAAMGPDHPISWCRNAEGGKVWATAMGHDTAAYAEPLFREHVLGGIAWAAGVEEGDCGGTVHSSFEKITLDDNTADPMELDVAADGRVFYIQRRGEIKIFKPDTHTTVTAATLNVYNGGEDGLVGMELDPDFADNGWIYVYWSPADSSQDVNRLSRFTVSGDAIDLATEKKILEVPAYRSRTFPEPGHTGGAVEFGPDGTLYLSTGDDVPPNLSPDWQGYAPIDWRPGQEMLDAARTAGNTNDLRGKILRIKPKADGGYDIPDGNLFPPGTAKTKPEIFAMGFRNPFRFTVDQKTGYVHVADYGPDRGGPTTDRGPEGLVEYNVIREAGNFGWPFCHGDNQAYAPYNPDTKVVGPKFDCANPVNDSPNNTGLTELPPIQAPVMWYGYGTSPVFPELGSGGAAPMMGPVYRYDAANPSTTKFPAYFDGVGFFYEWARNHIKEIHRDDDDKVLKINDFLAKTSFVKPMDMTFGPDGSMYLLEWGSSFGGGNNDSGLYRIDYSAGARTPVARAAASRTNGPAPLTVDFDSAGSYDPDGDPITFAWDFDGDGTFDSGQPKATHVYQQAGRFTAQLKVTDSTGKEGFANIEVTAGNTAPTVTLDTPVNGTLIEFGTDVPYKVTVTDPEDGTIDCEKVFVNPALGHDDHEHETTEIPGCQGTISTSDLGGHPAGANLYYVINAHYTDQGDNPLTGYAKVVLQPKRKQAEYFTSMSGVRVIDQSGAESGKRIGDISNNDWIAFTPMDLNGIDSVAYRLSSPSGGGSIELRADSPAGTLLATTAVPATGGWDTYQMTPSVPVRSDVRTRTLYVVFKNSANNAFDLDAVQFAGEGAGGGPEPGVYTLTAQHSGKNVAVKDASTADDALIVQMGANGGPEQQWQAIPLSGGGYQFKNVKSGKCLDVPGGSTTPGTQLVQWTCHPDGQAHQVHQRFHPVASGETYKITSAVSGLCLDVNGVSQADGAAVIQWNCTESDNQRFRLTTAQADRTAPVTTVKVADPNGEDGWYTTGPVEVTLTATDDDSGVAATEYRLDEGAWTTYTEPVLVSGDGSRKLEYRSRDGAGNVEEPGSRTLKLDTLAPQTTAEFAAPNDAGWNNGDVPVRLTAQDATSGVARVEYSLDQAEWKPYSGEPVIVSGDGSHELRYRARDAAGSTEQEKAAVLKIDGTRPTLMVSGVSDGETYGDAQDLRITWEAVDVTSGVKTTSGTLEGSQLQPDTVVPLFTRPLAQQTVSVTAGDNAGNSVTTNVRFTVTTSLRDMQNLLDRFRATGWLSLNVHTNLTKELTKARTAEAKGNDAKALRHLRAFKALAADQTLVPRADVRQVLTRDADKMIGVIG</sequence>
<protein>
    <submittedName>
        <fullName evidence="5">Glucose/arabinose dehydrogenase</fullName>
    </submittedName>
</protein>
<dbReference type="Gene3D" id="2.80.10.50">
    <property type="match status" value="1"/>
</dbReference>
<evidence type="ECO:0000313" key="6">
    <source>
        <dbReference type="Proteomes" id="UP000578449"/>
    </source>
</evidence>
<dbReference type="InterPro" id="IPR029062">
    <property type="entry name" value="Class_I_gatase-like"/>
</dbReference>
<dbReference type="InterPro" id="IPR006584">
    <property type="entry name" value="Cellulose-bd_IV"/>
</dbReference>
<dbReference type="InterPro" id="IPR011042">
    <property type="entry name" value="6-blade_b-propeller_TolB-like"/>
</dbReference>
<accession>A0A840PGY8</accession>
<dbReference type="InterPro" id="IPR005084">
    <property type="entry name" value="CBM6"/>
</dbReference>
<dbReference type="SMART" id="SM00089">
    <property type="entry name" value="PKD"/>
    <property type="match status" value="1"/>
</dbReference>
<dbReference type="InterPro" id="IPR013783">
    <property type="entry name" value="Ig-like_fold"/>
</dbReference>
<dbReference type="SUPFAM" id="SSF50952">
    <property type="entry name" value="Soluble quinoprotein glucose dehydrogenase"/>
    <property type="match status" value="1"/>
</dbReference>
<dbReference type="Pfam" id="PF18911">
    <property type="entry name" value="PKD_4"/>
    <property type="match status" value="1"/>
</dbReference>
<dbReference type="RefSeq" id="WP_185054141.1">
    <property type="nucleotide sequence ID" value="NZ_BAABIX010000078.1"/>
</dbReference>
<dbReference type="SUPFAM" id="SSF49785">
    <property type="entry name" value="Galactose-binding domain-like"/>
    <property type="match status" value="1"/>
</dbReference>
<dbReference type="InterPro" id="IPR022409">
    <property type="entry name" value="PKD/Chitinase_dom"/>
</dbReference>
<dbReference type="PANTHER" id="PTHR40469">
    <property type="entry name" value="SECRETED GLYCOSYL HYDROLASE"/>
    <property type="match status" value="1"/>
</dbReference>
<dbReference type="InterPro" id="IPR011041">
    <property type="entry name" value="Quinoprot_gluc/sorb_DH_b-prop"/>
</dbReference>
<evidence type="ECO:0000259" key="3">
    <source>
        <dbReference type="PROSITE" id="PS50093"/>
    </source>
</evidence>